<protein>
    <recommendedName>
        <fullName evidence="12">Serine/threonine-protein kinase ATR</fullName>
        <ecNumber evidence="3">2.7.11.1</ecNumber>
    </recommendedName>
</protein>
<dbReference type="PROSITE" id="PS50290">
    <property type="entry name" value="PI3_4_KINASE_3"/>
    <property type="match status" value="1"/>
</dbReference>
<evidence type="ECO:0000256" key="1">
    <source>
        <dbReference type="ARBA" id="ARBA00004123"/>
    </source>
</evidence>
<evidence type="ECO:0000259" key="15">
    <source>
        <dbReference type="PROSITE" id="PS51190"/>
    </source>
</evidence>
<dbReference type="InterPro" id="IPR018936">
    <property type="entry name" value="PI3/4_kinase_CS"/>
</dbReference>
<comment type="similarity">
    <text evidence="2">Belongs to the PI3/PI4-kinase family. ATM subfamily.</text>
</comment>
<dbReference type="GO" id="GO:0006281">
    <property type="term" value="P:DNA repair"/>
    <property type="evidence" value="ECO:0007669"/>
    <property type="project" value="UniProtKB-KW"/>
</dbReference>
<dbReference type="GO" id="GO:0005524">
    <property type="term" value="F:ATP binding"/>
    <property type="evidence" value="ECO:0007669"/>
    <property type="project" value="UniProtKB-KW"/>
</dbReference>
<dbReference type="Pfam" id="PF02260">
    <property type="entry name" value="FATC"/>
    <property type="match status" value="1"/>
</dbReference>
<dbReference type="Pfam" id="PF08064">
    <property type="entry name" value="UME"/>
    <property type="match status" value="1"/>
</dbReference>
<feature type="domain" description="PI3K/PI4K catalytic" evidence="13">
    <location>
        <begin position="2236"/>
        <end position="2528"/>
    </location>
</feature>
<evidence type="ECO:0000256" key="8">
    <source>
        <dbReference type="ARBA" id="ARBA00022777"/>
    </source>
</evidence>
<dbReference type="InterPro" id="IPR050517">
    <property type="entry name" value="DDR_Repair_Kinase"/>
</dbReference>
<feature type="domain" description="FATC" evidence="15">
    <location>
        <begin position="2530"/>
        <end position="2562"/>
    </location>
</feature>
<dbReference type="CDD" id="cd00892">
    <property type="entry name" value="PIKKc_ATR"/>
    <property type="match status" value="1"/>
</dbReference>
<evidence type="ECO:0000256" key="2">
    <source>
        <dbReference type="ARBA" id="ARBA00010769"/>
    </source>
</evidence>
<dbReference type="GO" id="GO:0005634">
    <property type="term" value="C:nucleus"/>
    <property type="evidence" value="ECO:0007669"/>
    <property type="project" value="UniProtKB-SubCell"/>
</dbReference>
<evidence type="ECO:0000256" key="5">
    <source>
        <dbReference type="ARBA" id="ARBA00022679"/>
    </source>
</evidence>
<comment type="caution">
    <text evidence="16">The sequence shown here is derived from an EMBL/GenBank/DDBJ whole genome shotgun (WGS) entry which is preliminary data.</text>
</comment>
<dbReference type="Proteomes" id="UP001516400">
    <property type="component" value="Unassembled WGS sequence"/>
</dbReference>
<evidence type="ECO:0000313" key="17">
    <source>
        <dbReference type="Proteomes" id="UP001516400"/>
    </source>
</evidence>
<dbReference type="SUPFAM" id="SSF48371">
    <property type="entry name" value="ARM repeat"/>
    <property type="match status" value="1"/>
</dbReference>
<keyword evidence="8" id="KW-0418">Kinase</keyword>
<dbReference type="SUPFAM" id="SSF56112">
    <property type="entry name" value="Protein kinase-like (PK-like)"/>
    <property type="match status" value="1"/>
</dbReference>
<evidence type="ECO:0000256" key="12">
    <source>
        <dbReference type="ARBA" id="ARBA00024420"/>
    </source>
</evidence>
<keyword evidence="4" id="KW-0723">Serine/threonine-protein kinase</keyword>
<sequence>MASIETTIPAFLSWKVLNDTMIMPDVFKKEESVTKLVSIIKSSVFENSFVHEKDPSVSYNEYQEIAKMYKSFTTWILGRFFYAMGSEKLHKIHETLVDVQKYILLQLSKTQPDVYNDLLLEYGKALNLLTKYYLENTNTQKLLIEIFKPLQHEDLKDKIDLSPIYAEILTKSACTKLLNNIIKILQYIIPECFAFYCFDERIRKILENLLLLLNRGSVSLKLNILMIYSKICYQLKLHKDYGVAIENILQRFHSYFENIVCETFNKNVELTNSQYSSLEIILGDIYVNFNSSEMVLLKSKKLTKFLYDVALEKMSPYKFSDELMKKVVPCIQKLEIKFTNEEMDDFIIKYLSDSNFYKLCILKNYLKNDILNHCALLSSGKEIKVYEANISRGWNISCEIFLRRFEDNFDLLKNHLEFFNKMSEMLFEVTVDIKNHLSRNSSSLDITLVFFDECPFFYNTILKLNQYMENNFEIQELYSRYFINLMLLSNTKNLDIIFTILAYHSLRPDVYEDLKQMPCQLIGCTDSFGFKKAIQVFYTKLDEKEVCRMDTLRIVRYFLEVLSSGLMQNLNENHIDNIQHAFFKICKTILRGTKEEEKLEILHIIPHIISIFSRSEAYLNEVFLPNLTDGTKDILQATISISKYLLCTSFSDYIKIVQLEQSGMLSIKIYCEKCDLNITKSSERLGKIEEFKRKKVSGNYFTVINFCHNRLDFTSLSNDILKKSLRVLSMEDVSCKMSVLYVLPSLATHVESFSSQDVTKIWLEMVEDNNVQVRKNLAKMILPILRNMQHNSSLPEQAKHEYLDLILHKLLEISKKSLKFSKFELQDTVLLTIRSVIDLKSEYTILPLFKIILYLIMIPTSKYSVIAINRLYYLAESHNKSLIQVYMSHTKEICETIVHLCAVNQVAIDYSLTSSVKQISMIFGVNAKDFIIKENQYLLPFLVAKLKTMPKVEKLIEEMAIIMDVELPELLAAKYGYIFLQTFLNQGTDGVYKVAMAYLEKTTGLSGESLRRKNFKVILNNLLLHFHKKNREVVLALHLLVKEDTEKNTTDIPEYLQSQFLGVLQFFLNVLISEETDHKETLESLSDIFSFMGSKHITPLRFKIISMLQTVDYHKYPLLVSGVWFTFIESCDVEMLGPQLATIFKSLQPLIDICPDEINKIYKYLICENESQVQDYVKDLFFIKNAKISTPILHKLNKYLSEVESYTFKQNIKWLLKYLSHETIEIRVEGMKELKVLMEQNREELDRMILGYNGIDESIVELVDVLTLTCREKDKQLKLACAEVIGELGALEPSHLPRRYTQDTRAFSFFIYEDNFIVNALNELTKALQAEKNAVNMDRTALAIQEILRTYKISPDKNSVKHSIWEQLTECQQELMTPLLSSRYISARNSLIFESAVPIYGSTSGSSFQQWLYNWTCSLILKLQPERRVLLEDCLPSMKEGERVLMHFLPHILLHALIEGDSQEAAYEEFQAVLSSFNDKHVLDSSQLNVITIPLPGATATSQSVTPKEFSKIQCTKIVFILLDFLDRWLREWQWLKKIAGRNDPNFKKIKTFLSRFCKLQLAKCNYQCGEYPRALMYLEDFITENPVEVADNLSFLAEIYAQLDEPDGVAGTLALRQTEPSMEDRILALEVSGKLADAAACYERIKPPLKLHHLQGLVQCYLDLDNVNTALNFAYGAMSTHMDYGNILLEMQAEPLWRLGRFDILNDLLQKPEMKSNKSWGAQIGKALIHFNKGERNEFKDTLDFLKLQQVNSLGAASLEEGAYQHGYSYISRLHSLNELQRVEKFIFELLVRPNDNKFVENIINKLKNEWQLRIKIVQESVRIVEPILCLRRVALEQGKKLIERRVPDAVSHINALLGECWLLSAKTARSARVHQQAYTYTLKAEEFGPPDLFIEKARLHWLREENEQAMTTLKRGLALILPNPNSQSIEALSLEQRKLCAEARLLIATYNDTTSNVEADVNLQNYKDAYEVYKGWEKSLVCLGQYYDRRFQSYSEEERDSRASDIQVAMIKYFGTSLLYGSNFVYQSLPRLLSIWFDYGTRILDITQVKVREERRGILFKMTHLIDTCLEKLPVYIFLTAFSQLVSRICHPQKEVYIELKCIIIKLLLHYPQQTLWMMIPIIKSSYAMRTKRCTEIFNDPKLKSSPISTLVKDFTALAEKLIELCNKEISSDISVASVNTLLRSLPRMIRKGDFSEIMIPIQKFRKVVLPNPDFKNSDHHNPFPNQYVHIIGIDDQMTILTSMQRPRKITLRGSDGKGYIQMLKPKDDLRKDFRLMEFNDIVNQLLVPPLNEECGLIEWVPNLIGLRPILLTLYNQRGLGMRHSELREVVCDLKDPIAKKREVFTKKLIVRHPPILGEWFRKNFPDAQSWLTSRTAFIRTTAVISMVGYILGLGDRHGENISLDSVCGDTVHVDFNCLFNKGETLEYPERVPFRLTHNMVAAMGPLGVEGMFRKSCVCTLGVLRTNTPTLMSIVTPFVYDPLVSWPRMQVHTISAERTNEHAVDHIKNIELRLQGVIKTRGRSQSLSPLSVEGQTNHLIKEAMDIDNLCQMYYGWGPFL</sequence>
<keyword evidence="17" id="KW-1185">Reference proteome</keyword>
<keyword evidence="9" id="KW-0067">ATP-binding</keyword>
<evidence type="ECO:0000256" key="3">
    <source>
        <dbReference type="ARBA" id="ARBA00012513"/>
    </source>
</evidence>
<dbReference type="InterPro" id="IPR016024">
    <property type="entry name" value="ARM-type_fold"/>
</dbReference>
<dbReference type="InterPro" id="IPR036940">
    <property type="entry name" value="PI3/4_kinase_cat_sf"/>
</dbReference>
<dbReference type="InterPro" id="IPR057564">
    <property type="entry name" value="HEAT_ATR"/>
</dbReference>
<comment type="subcellular location">
    <subcellularLocation>
        <location evidence="1">Nucleus</location>
    </subcellularLocation>
</comment>
<dbReference type="Pfam" id="PF02259">
    <property type="entry name" value="FAT"/>
    <property type="match status" value="1"/>
</dbReference>
<dbReference type="Pfam" id="PF23593">
    <property type="entry name" value="HEAT_ATR"/>
    <property type="match status" value="1"/>
</dbReference>
<reference evidence="16 17" key="1">
    <citation type="journal article" date="2021" name="BMC Biol.">
        <title>Horizontally acquired antibacterial genes associated with adaptive radiation of ladybird beetles.</title>
        <authorList>
            <person name="Li H.S."/>
            <person name="Tang X.F."/>
            <person name="Huang Y.H."/>
            <person name="Xu Z.Y."/>
            <person name="Chen M.L."/>
            <person name="Du X.Y."/>
            <person name="Qiu B.Y."/>
            <person name="Chen P.T."/>
            <person name="Zhang W."/>
            <person name="Slipinski A."/>
            <person name="Escalona H.E."/>
            <person name="Waterhouse R.M."/>
            <person name="Zwick A."/>
            <person name="Pang H."/>
        </authorList>
    </citation>
    <scope>NUCLEOTIDE SEQUENCE [LARGE SCALE GENOMIC DNA]</scope>
    <source>
        <strain evidence="16">SYSU2018</strain>
    </source>
</reference>
<evidence type="ECO:0000256" key="9">
    <source>
        <dbReference type="ARBA" id="ARBA00022840"/>
    </source>
</evidence>
<dbReference type="SMART" id="SM00802">
    <property type="entry name" value="UME"/>
    <property type="match status" value="1"/>
</dbReference>
<dbReference type="InterPro" id="IPR012993">
    <property type="entry name" value="UME"/>
</dbReference>
<dbReference type="PANTHER" id="PTHR11139">
    <property type="entry name" value="ATAXIA TELANGIECTASIA MUTATED ATM -RELATED"/>
    <property type="match status" value="1"/>
</dbReference>
<dbReference type="InterPro" id="IPR011009">
    <property type="entry name" value="Kinase-like_dom_sf"/>
</dbReference>
<dbReference type="InterPro" id="IPR003151">
    <property type="entry name" value="PIK-rel_kinase_FAT"/>
</dbReference>
<keyword evidence="5" id="KW-0808">Transferase</keyword>
<dbReference type="EMBL" id="JABFTP020000062">
    <property type="protein sequence ID" value="KAL3272429.1"/>
    <property type="molecule type" value="Genomic_DNA"/>
</dbReference>
<dbReference type="PANTHER" id="PTHR11139:SF69">
    <property type="entry name" value="SERINE_THREONINE-PROTEIN KINASE ATR"/>
    <property type="match status" value="1"/>
</dbReference>
<evidence type="ECO:0000259" key="13">
    <source>
        <dbReference type="PROSITE" id="PS50290"/>
    </source>
</evidence>
<dbReference type="SMART" id="SM00146">
    <property type="entry name" value="PI3Kc"/>
    <property type="match status" value="1"/>
</dbReference>
<evidence type="ECO:0000259" key="14">
    <source>
        <dbReference type="PROSITE" id="PS51189"/>
    </source>
</evidence>
<dbReference type="PROSITE" id="PS51190">
    <property type="entry name" value="FATC"/>
    <property type="match status" value="1"/>
</dbReference>
<dbReference type="InterPro" id="IPR000403">
    <property type="entry name" value="PI3/4_kinase_cat_dom"/>
</dbReference>
<dbReference type="InterPro" id="IPR014009">
    <property type="entry name" value="PIK_FAT"/>
</dbReference>
<proteinExistence type="inferred from homology"/>
<dbReference type="SMART" id="SM01343">
    <property type="entry name" value="FATC"/>
    <property type="match status" value="1"/>
</dbReference>
<evidence type="ECO:0000256" key="6">
    <source>
        <dbReference type="ARBA" id="ARBA00022741"/>
    </source>
</evidence>
<evidence type="ECO:0000256" key="4">
    <source>
        <dbReference type="ARBA" id="ARBA00022527"/>
    </source>
</evidence>
<dbReference type="Gene3D" id="3.30.1010.10">
    <property type="entry name" value="Phosphatidylinositol 3-kinase Catalytic Subunit, Chain A, domain 4"/>
    <property type="match status" value="1"/>
</dbReference>
<dbReference type="Gene3D" id="1.25.40.10">
    <property type="entry name" value="Tetratricopeptide repeat domain"/>
    <property type="match status" value="1"/>
</dbReference>
<keyword evidence="6" id="KW-0547">Nucleotide-binding</keyword>
<keyword evidence="11" id="KW-0539">Nucleus</keyword>
<dbReference type="Pfam" id="PF25030">
    <property type="entry name" value="M-HEAT_ATR"/>
    <property type="match status" value="1"/>
</dbReference>
<gene>
    <name evidence="16" type="ORF">HHI36_013911</name>
</gene>
<evidence type="ECO:0000256" key="7">
    <source>
        <dbReference type="ARBA" id="ARBA00022763"/>
    </source>
</evidence>
<dbReference type="InterPro" id="IPR011990">
    <property type="entry name" value="TPR-like_helical_dom_sf"/>
</dbReference>
<dbReference type="Gene3D" id="1.10.1070.11">
    <property type="entry name" value="Phosphatidylinositol 3-/4-kinase, catalytic domain"/>
    <property type="match status" value="1"/>
</dbReference>
<keyword evidence="10" id="KW-0234">DNA repair</keyword>
<dbReference type="Pfam" id="PF00454">
    <property type="entry name" value="PI3_PI4_kinase"/>
    <property type="match status" value="1"/>
</dbReference>
<dbReference type="InterPro" id="IPR003152">
    <property type="entry name" value="FATC_dom"/>
</dbReference>
<name>A0ABD2N1A9_9CUCU</name>
<evidence type="ECO:0000256" key="10">
    <source>
        <dbReference type="ARBA" id="ARBA00023204"/>
    </source>
</evidence>
<feature type="domain" description="FAT" evidence="14">
    <location>
        <begin position="1561"/>
        <end position="2127"/>
    </location>
</feature>
<dbReference type="GO" id="GO:0004674">
    <property type="term" value="F:protein serine/threonine kinase activity"/>
    <property type="evidence" value="ECO:0007669"/>
    <property type="project" value="UniProtKB-KW"/>
</dbReference>
<keyword evidence="7" id="KW-0227">DNA damage</keyword>
<evidence type="ECO:0000313" key="16">
    <source>
        <dbReference type="EMBL" id="KAL3272429.1"/>
    </source>
</evidence>
<dbReference type="EC" id="2.7.11.1" evidence="3"/>
<organism evidence="16 17">
    <name type="scientific">Cryptolaemus montrouzieri</name>
    <dbReference type="NCBI Taxonomy" id="559131"/>
    <lineage>
        <taxon>Eukaryota</taxon>
        <taxon>Metazoa</taxon>
        <taxon>Ecdysozoa</taxon>
        <taxon>Arthropoda</taxon>
        <taxon>Hexapoda</taxon>
        <taxon>Insecta</taxon>
        <taxon>Pterygota</taxon>
        <taxon>Neoptera</taxon>
        <taxon>Endopterygota</taxon>
        <taxon>Coleoptera</taxon>
        <taxon>Polyphaga</taxon>
        <taxon>Cucujiformia</taxon>
        <taxon>Coccinelloidea</taxon>
        <taxon>Coccinellidae</taxon>
        <taxon>Scymninae</taxon>
        <taxon>Scymnini</taxon>
        <taxon>Cryptolaemus</taxon>
    </lineage>
</organism>
<accession>A0ABD2N1A9</accession>
<dbReference type="PROSITE" id="PS51189">
    <property type="entry name" value="FAT"/>
    <property type="match status" value="1"/>
</dbReference>
<dbReference type="InterPro" id="IPR056802">
    <property type="entry name" value="ATR-like_M-HEAT"/>
</dbReference>
<dbReference type="PROSITE" id="PS00916">
    <property type="entry name" value="PI3_4_KINASE_2"/>
    <property type="match status" value="1"/>
</dbReference>
<evidence type="ECO:0000256" key="11">
    <source>
        <dbReference type="ARBA" id="ARBA00023242"/>
    </source>
</evidence>